<dbReference type="Proteomes" id="UP000316079">
    <property type="component" value="Unassembled WGS sequence"/>
</dbReference>
<keyword evidence="3" id="KW-1185">Reference proteome</keyword>
<evidence type="ECO:0000313" key="2">
    <source>
        <dbReference type="EMBL" id="TRY82165.1"/>
    </source>
</evidence>
<feature type="region of interest" description="Disordered" evidence="1">
    <location>
        <begin position="134"/>
        <end position="160"/>
    </location>
</feature>
<accession>A0A553PWV2</accession>
<feature type="region of interest" description="Disordered" evidence="1">
    <location>
        <begin position="346"/>
        <end position="371"/>
    </location>
</feature>
<protein>
    <submittedName>
        <fullName evidence="2">Uncharacterized protein</fullName>
    </submittedName>
</protein>
<feature type="region of interest" description="Disordered" evidence="1">
    <location>
        <begin position="76"/>
        <end position="100"/>
    </location>
</feature>
<name>A0A553PWV2_9TELE</name>
<dbReference type="EMBL" id="SRMA01026574">
    <property type="protein sequence ID" value="TRY82165.1"/>
    <property type="molecule type" value="Genomic_DNA"/>
</dbReference>
<comment type="caution">
    <text evidence="2">The sequence shown here is derived from an EMBL/GenBank/DDBJ whole genome shotgun (WGS) entry which is preliminary data.</text>
</comment>
<evidence type="ECO:0000313" key="3">
    <source>
        <dbReference type="Proteomes" id="UP000316079"/>
    </source>
</evidence>
<dbReference type="AlphaFoldDB" id="A0A553PWV2"/>
<gene>
    <name evidence="2" type="ORF">DNTS_009472</name>
</gene>
<sequence>MGVEHLSIGHCVLPKQTWGTSDHTVGLHGCLCSQAARQTGSKSHPQLLIKYETYDGVSPGLGEREPHGRSQIELRQRGSLHEHPDVARHNVGRPEEQERQGDHVIHLPYPFLHLELVQHQQPPVGVVRRLPDAHERGRRGTASEPGDPVGGGLPRRARPVKGPVLADRRNQLRGLHFPVVVNKTEHLDIDDVRGGHDHRQHEHEAQRVVGFHVSVLEDALLFLPDELVGAHVEDRGERHRHRKRPNHANDRDAGPERHAFGVEAVVRDGHVARYADAEEQEGDVEAEQDGHEGDDLAAEVAVAPHGAAADGEHHHREAHGRADDVRHAQVEQEVVRSLVQRAVLQHQHGQRTVPEQADAGDETQGRQLDRRRSDGIILERWVIHVESKKTRIRLPRSGKRSRVGQEQLKTPDENINMSPRARARTRCAVESAAPHVARFDGGTSGDSRSVFLGYWFSGFTAEAADSMTLRAATQRIEADHTENHVILKRLLTPANQRSDRGLQQRRWRTYIYMQRVQPRAPDH</sequence>
<organism evidence="2 3">
    <name type="scientific">Danionella cerebrum</name>
    <dbReference type="NCBI Taxonomy" id="2873325"/>
    <lineage>
        <taxon>Eukaryota</taxon>
        <taxon>Metazoa</taxon>
        <taxon>Chordata</taxon>
        <taxon>Craniata</taxon>
        <taxon>Vertebrata</taxon>
        <taxon>Euteleostomi</taxon>
        <taxon>Actinopterygii</taxon>
        <taxon>Neopterygii</taxon>
        <taxon>Teleostei</taxon>
        <taxon>Ostariophysi</taxon>
        <taxon>Cypriniformes</taxon>
        <taxon>Danionidae</taxon>
        <taxon>Danioninae</taxon>
        <taxon>Danionella</taxon>
    </lineage>
</organism>
<feature type="region of interest" description="Disordered" evidence="1">
    <location>
        <begin position="233"/>
        <end position="257"/>
    </location>
</feature>
<reference evidence="2 3" key="1">
    <citation type="journal article" date="2019" name="Sci. Data">
        <title>Hybrid genome assembly and annotation of Danionella translucida.</title>
        <authorList>
            <person name="Kadobianskyi M."/>
            <person name="Schulze L."/>
            <person name="Schuelke M."/>
            <person name="Judkewitz B."/>
        </authorList>
    </citation>
    <scope>NUCLEOTIDE SEQUENCE [LARGE SCALE GENOMIC DNA]</scope>
    <source>
        <strain evidence="2 3">Bolton</strain>
    </source>
</reference>
<dbReference type="OrthoDB" id="10594948at2759"/>
<evidence type="ECO:0000256" key="1">
    <source>
        <dbReference type="SAM" id="MobiDB-lite"/>
    </source>
</evidence>
<feature type="compositionally biased region" description="Basic and acidic residues" evidence="1">
    <location>
        <begin position="247"/>
        <end position="257"/>
    </location>
</feature>
<proteinExistence type="predicted"/>